<dbReference type="EMBL" id="BEGY01000036">
    <property type="protein sequence ID" value="GAX78853.1"/>
    <property type="molecule type" value="Genomic_DNA"/>
</dbReference>
<keyword evidence="2" id="KW-1185">Reference proteome</keyword>
<comment type="caution">
    <text evidence="1">The sequence shown here is derived from an EMBL/GenBank/DDBJ whole genome shotgun (WGS) entry which is preliminary data.</text>
</comment>
<organism evidence="1 2">
    <name type="scientific">Chlamydomonas eustigma</name>
    <dbReference type="NCBI Taxonomy" id="1157962"/>
    <lineage>
        <taxon>Eukaryota</taxon>
        <taxon>Viridiplantae</taxon>
        <taxon>Chlorophyta</taxon>
        <taxon>core chlorophytes</taxon>
        <taxon>Chlorophyceae</taxon>
        <taxon>CS clade</taxon>
        <taxon>Chlamydomonadales</taxon>
        <taxon>Chlamydomonadaceae</taxon>
        <taxon>Chlamydomonas</taxon>
    </lineage>
</organism>
<reference evidence="1 2" key="1">
    <citation type="submission" date="2017-08" db="EMBL/GenBank/DDBJ databases">
        <title>Acidophilic green algal genome provides insights into adaptation to an acidic environment.</title>
        <authorList>
            <person name="Hirooka S."/>
            <person name="Hirose Y."/>
            <person name="Kanesaki Y."/>
            <person name="Higuchi S."/>
            <person name="Fujiwara T."/>
            <person name="Onuma R."/>
            <person name="Era A."/>
            <person name="Ohbayashi R."/>
            <person name="Uzuka A."/>
            <person name="Nozaki H."/>
            <person name="Yoshikawa H."/>
            <person name="Miyagishima S.Y."/>
        </authorList>
    </citation>
    <scope>NUCLEOTIDE SEQUENCE [LARGE SCALE GENOMIC DNA]</scope>
    <source>
        <strain evidence="1 2">NIES-2499</strain>
    </source>
</reference>
<dbReference type="AlphaFoldDB" id="A0A250X6Y9"/>
<accession>A0A250X6Y9</accession>
<dbReference type="Proteomes" id="UP000232323">
    <property type="component" value="Unassembled WGS sequence"/>
</dbReference>
<evidence type="ECO:0000313" key="1">
    <source>
        <dbReference type="EMBL" id="GAX78853.1"/>
    </source>
</evidence>
<proteinExistence type="predicted"/>
<sequence>MATTMINNLTCGGPGAVEALVVAARTGPFHMSRLAMGDMANLVARSPLSQAAALEHGAVPVSAGLLTNVVQQEALADVRDSFEVLIAAAAAAAE</sequence>
<gene>
    <name evidence="1" type="ORF">CEUSTIGMA_g6291.t1</name>
</gene>
<protein>
    <submittedName>
        <fullName evidence="1">Uncharacterized protein</fullName>
    </submittedName>
</protein>
<name>A0A250X6Y9_9CHLO</name>
<evidence type="ECO:0000313" key="2">
    <source>
        <dbReference type="Proteomes" id="UP000232323"/>
    </source>
</evidence>